<evidence type="ECO:0000313" key="1">
    <source>
        <dbReference type="EMBL" id="GME87142.1"/>
    </source>
</evidence>
<reference evidence="1" key="1">
    <citation type="submission" date="2023-04" db="EMBL/GenBank/DDBJ databases">
        <title>Candida boidinii NBRC 1967.</title>
        <authorList>
            <person name="Ichikawa N."/>
            <person name="Sato H."/>
            <person name="Tonouchi N."/>
        </authorList>
    </citation>
    <scope>NUCLEOTIDE SEQUENCE</scope>
    <source>
        <strain evidence="1">NBRC 1967</strain>
    </source>
</reference>
<accession>A0ACB5TGB5</accession>
<proteinExistence type="predicted"/>
<dbReference type="EMBL" id="BSXV01000048">
    <property type="protein sequence ID" value="GME87142.1"/>
    <property type="molecule type" value="Genomic_DNA"/>
</dbReference>
<dbReference type="Proteomes" id="UP001165101">
    <property type="component" value="Unassembled WGS sequence"/>
</dbReference>
<sequence length="507" mass="57404">MLADSQFADSLASILPKDDKIKYNILNLQTIPKESKSIVFYKSQKGKPLSIKIKHLLIVFENGIPIAGVEIFVYLSLPKEIVGNHNLDKDNTDKKYKIERLIFVSKADTTGLSIYQRDASLNSKNLKVGLIVRKYIEWLSAYPVSEYLAKVKLKNTQKVKNSGDLSLTHPPFSSVIQRNIYILKQKAKGGSPEISFSKYITKQLNLPDNFTDSDDVITKISLFTRAEPQYLFPNSGKNKTKHILNGDELLKWWCKLINSIVDDKDSQIFNQVNQKMLFIPNSDKSSTSRYFSKLENTKCEWGVGDIFSQSKEDTQNQKNDHKIAIYNIPLLPDDPKGRFLEHLVVENRAKKVSLTQFWVELGVRQEFRLGVVVGVIGIKGKTNPVKNASLDPSLKIVNDKLFEQLKNIIIENEYGTVTDSQQCYKQIVEDKEMCELFVQMSGKHILIPVEPANNLGVTSIVNTVNVLSVRTTKSNKKRIALIPTASSNSNITHDLNSSMLVRKKPKI</sequence>
<protein>
    <submittedName>
        <fullName evidence="1">Unnamed protein product</fullName>
    </submittedName>
</protein>
<evidence type="ECO:0000313" key="2">
    <source>
        <dbReference type="Proteomes" id="UP001165101"/>
    </source>
</evidence>
<name>A0ACB5TGB5_CANBO</name>
<comment type="caution">
    <text evidence="1">The sequence shown here is derived from an EMBL/GenBank/DDBJ whole genome shotgun (WGS) entry which is preliminary data.</text>
</comment>
<gene>
    <name evidence="1" type="ORF">Cboi01_000020700</name>
</gene>
<organism evidence="1 2">
    <name type="scientific">Candida boidinii</name>
    <name type="common">Yeast</name>
    <dbReference type="NCBI Taxonomy" id="5477"/>
    <lineage>
        <taxon>Eukaryota</taxon>
        <taxon>Fungi</taxon>
        <taxon>Dikarya</taxon>
        <taxon>Ascomycota</taxon>
        <taxon>Saccharomycotina</taxon>
        <taxon>Pichiomycetes</taxon>
        <taxon>Pichiales</taxon>
        <taxon>Pichiaceae</taxon>
        <taxon>Ogataea</taxon>
        <taxon>Ogataea/Candida clade</taxon>
    </lineage>
</organism>
<keyword evidence="2" id="KW-1185">Reference proteome</keyword>